<accession>A0A381WLX9</accession>
<dbReference type="InterPro" id="IPR036291">
    <property type="entry name" value="NAD(P)-bd_dom_sf"/>
</dbReference>
<feature type="transmembrane region" description="Helical" evidence="7">
    <location>
        <begin position="147"/>
        <end position="168"/>
    </location>
</feature>
<feature type="domain" description="RCK N-terminal" evidence="8">
    <location>
        <begin position="404"/>
        <end position="521"/>
    </location>
</feature>
<evidence type="ECO:0000256" key="3">
    <source>
        <dbReference type="ARBA" id="ARBA00022448"/>
    </source>
</evidence>
<dbReference type="PROSITE" id="PS51202">
    <property type="entry name" value="RCK_C"/>
    <property type="match status" value="1"/>
</dbReference>
<dbReference type="SUPFAM" id="SSF116726">
    <property type="entry name" value="TrkA C-terminal domain-like"/>
    <property type="match status" value="1"/>
</dbReference>
<keyword evidence="5 7" id="KW-1133">Transmembrane helix</keyword>
<evidence type="ECO:0000256" key="2">
    <source>
        <dbReference type="ARBA" id="ARBA00005551"/>
    </source>
</evidence>
<dbReference type="InterPro" id="IPR003148">
    <property type="entry name" value="RCK_N"/>
</dbReference>
<dbReference type="Pfam" id="PF02080">
    <property type="entry name" value="TrkA_C"/>
    <property type="match status" value="1"/>
</dbReference>
<dbReference type="PANTHER" id="PTHR42751:SF3">
    <property type="entry name" value="SODIUM_GLUTAMATE SYMPORTER"/>
    <property type="match status" value="1"/>
</dbReference>
<dbReference type="EMBL" id="UINC01012224">
    <property type="protein sequence ID" value="SVA53494.1"/>
    <property type="molecule type" value="Genomic_DNA"/>
</dbReference>
<evidence type="ECO:0000256" key="5">
    <source>
        <dbReference type="ARBA" id="ARBA00022989"/>
    </source>
</evidence>
<dbReference type="InterPro" id="IPR006037">
    <property type="entry name" value="RCK_C"/>
</dbReference>
<dbReference type="Gene3D" id="1.20.1530.20">
    <property type="match status" value="1"/>
</dbReference>
<evidence type="ECO:0000313" key="10">
    <source>
        <dbReference type="EMBL" id="SVA53494.1"/>
    </source>
</evidence>
<dbReference type="GO" id="GO:0008324">
    <property type="term" value="F:monoatomic cation transmembrane transporter activity"/>
    <property type="evidence" value="ECO:0007669"/>
    <property type="project" value="InterPro"/>
</dbReference>
<evidence type="ECO:0000256" key="6">
    <source>
        <dbReference type="ARBA" id="ARBA00023136"/>
    </source>
</evidence>
<name>A0A381WLX9_9ZZZZ</name>
<comment type="subcellular location">
    <subcellularLocation>
        <location evidence="1">Membrane</location>
        <topology evidence="1">Multi-pass membrane protein</topology>
    </subcellularLocation>
</comment>
<dbReference type="PROSITE" id="PS51201">
    <property type="entry name" value="RCK_N"/>
    <property type="match status" value="1"/>
</dbReference>
<evidence type="ECO:0000259" key="8">
    <source>
        <dbReference type="PROSITE" id="PS51201"/>
    </source>
</evidence>
<reference evidence="10" key="1">
    <citation type="submission" date="2018-05" db="EMBL/GenBank/DDBJ databases">
        <authorList>
            <person name="Lanie J.A."/>
            <person name="Ng W.-L."/>
            <person name="Kazmierczak K.M."/>
            <person name="Andrzejewski T.M."/>
            <person name="Davidsen T.M."/>
            <person name="Wayne K.J."/>
            <person name="Tettelin H."/>
            <person name="Glass J.I."/>
            <person name="Rusch D."/>
            <person name="Podicherti R."/>
            <person name="Tsui H.-C.T."/>
            <person name="Winkler M.E."/>
        </authorList>
    </citation>
    <scope>NUCLEOTIDE SEQUENCE</scope>
</reference>
<evidence type="ECO:0000256" key="7">
    <source>
        <dbReference type="SAM" id="Phobius"/>
    </source>
</evidence>
<dbReference type="AlphaFoldDB" id="A0A381WLX9"/>
<dbReference type="PANTHER" id="PTHR42751">
    <property type="entry name" value="SODIUM/HYDROGEN EXCHANGER FAMILY/TRKA DOMAIN PROTEIN"/>
    <property type="match status" value="1"/>
</dbReference>
<keyword evidence="4 7" id="KW-0812">Transmembrane</keyword>
<dbReference type="InterPro" id="IPR006153">
    <property type="entry name" value="Cation/H_exchanger_TM"/>
</dbReference>
<evidence type="ECO:0000256" key="4">
    <source>
        <dbReference type="ARBA" id="ARBA00022692"/>
    </source>
</evidence>
<sequence>MVHHVIKDLILLLLVSLPINIVFHRIKLPSVMGYLVAGVLIGPYGLKLISDISAVKELAEIGVVLLLFVIGLEFSLGRILKNLASILGAGGLQLGMTSLAVWFVFVEMNFQQNQSIILGLIVALSSTAIVLKMITDNAEIDTLSGKLCIGILLFQDLCVVPIMILLPLLGQSEVHTSFDFMLEVAKSLIAVVAIYFLFRLVVPKVLAGVARVGNKEHLTLSVVLIILFTGWVSQEMGLTLAMGALIAGMIISESEYNHQIILDILPLRDYFSSIFFISVGMLLQTDVFTNSFLACLGLTVLVVLVKGVFATLACFLVRVPLRISFVVGMRLAQVGEFSLILSAMALNQGLFDSHQYQLLLIVSILSMLLAPLLIQVSTGLSIKLFSKWKSKEITSSESKDTKLKDHVVIVGYGVGGRTLAQVLLEAKIPFVVLELDGERVRRALTEGITTLYGDCAQEQTLIRAGLRDARMIVIKISDYVVTEKTVRLSRKINPQANIMVRTRRTDQVEELKNAGADQVIPEEFETSIEIFSRVLRDYHVPNNIIEQQVELIRLEGYSMFRGLALNTESLKKFSTYLTATLTESYLVSEDSWACGKTVGDINIPSRTGAIIVAVVSKNKPHANPDQKLLVQSGDTFILLGSHIQLDQSLKMLRYGHSGGGEKSNLT</sequence>
<feature type="transmembrane region" description="Helical" evidence="7">
    <location>
        <begin position="86"/>
        <end position="105"/>
    </location>
</feature>
<organism evidence="10">
    <name type="scientific">marine metagenome</name>
    <dbReference type="NCBI Taxonomy" id="408172"/>
    <lineage>
        <taxon>unclassified sequences</taxon>
        <taxon>metagenomes</taxon>
        <taxon>ecological metagenomes</taxon>
    </lineage>
</organism>
<dbReference type="Pfam" id="PF00999">
    <property type="entry name" value="Na_H_Exchanger"/>
    <property type="match status" value="1"/>
</dbReference>
<dbReference type="GO" id="GO:1902600">
    <property type="term" value="P:proton transmembrane transport"/>
    <property type="evidence" value="ECO:0007669"/>
    <property type="project" value="InterPro"/>
</dbReference>
<dbReference type="Gene3D" id="3.40.50.720">
    <property type="entry name" value="NAD(P)-binding Rossmann-like Domain"/>
    <property type="match status" value="1"/>
</dbReference>
<dbReference type="InterPro" id="IPR036721">
    <property type="entry name" value="RCK_C_sf"/>
</dbReference>
<dbReference type="GO" id="GO:0006813">
    <property type="term" value="P:potassium ion transport"/>
    <property type="evidence" value="ECO:0007669"/>
    <property type="project" value="InterPro"/>
</dbReference>
<evidence type="ECO:0000256" key="1">
    <source>
        <dbReference type="ARBA" id="ARBA00004141"/>
    </source>
</evidence>
<feature type="transmembrane region" description="Helical" evidence="7">
    <location>
        <begin position="358"/>
        <end position="382"/>
    </location>
</feature>
<feature type="transmembrane region" description="Helical" evidence="7">
    <location>
        <begin position="32"/>
        <end position="49"/>
    </location>
</feature>
<feature type="transmembrane region" description="Helical" evidence="7">
    <location>
        <begin position="267"/>
        <end position="285"/>
    </location>
</feature>
<gene>
    <name evidence="10" type="ORF">METZ01_LOCUS106348</name>
</gene>
<feature type="transmembrane region" description="Helical" evidence="7">
    <location>
        <begin position="323"/>
        <end position="346"/>
    </location>
</feature>
<dbReference type="SUPFAM" id="SSF51735">
    <property type="entry name" value="NAD(P)-binding Rossmann-fold domains"/>
    <property type="match status" value="1"/>
</dbReference>
<dbReference type="GO" id="GO:0015297">
    <property type="term" value="F:antiporter activity"/>
    <property type="evidence" value="ECO:0007669"/>
    <property type="project" value="InterPro"/>
</dbReference>
<feature type="transmembrane region" description="Helical" evidence="7">
    <location>
        <begin position="218"/>
        <end position="246"/>
    </location>
</feature>
<evidence type="ECO:0000259" key="9">
    <source>
        <dbReference type="PROSITE" id="PS51202"/>
    </source>
</evidence>
<dbReference type="GO" id="GO:0016020">
    <property type="term" value="C:membrane"/>
    <property type="evidence" value="ECO:0007669"/>
    <property type="project" value="UniProtKB-SubCell"/>
</dbReference>
<feature type="transmembrane region" description="Helical" evidence="7">
    <location>
        <begin position="180"/>
        <end position="198"/>
    </location>
</feature>
<feature type="transmembrane region" description="Helical" evidence="7">
    <location>
        <begin position="117"/>
        <end position="135"/>
    </location>
</feature>
<dbReference type="InterPro" id="IPR038770">
    <property type="entry name" value="Na+/solute_symporter_sf"/>
</dbReference>
<feature type="transmembrane region" description="Helical" evidence="7">
    <location>
        <begin position="291"/>
        <end position="316"/>
    </location>
</feature>
<dbReference type="Pfam" id="PF02254">
    <property type="entry name" value="TrkA_N"/>
    <property type="match status" value="1"/>
</dbReference>
<evidence type="ECO:0008006" key="11">
    <source>
        <dbReference type="Google" id="ProtNLM"/>
    </source>
</evidence>
<dbReference type="Gene3D" id="3.30.70.1450">
    <property type="entry name" value="Regulator of K+ conductance, C-terminal domain"/>
    <property type="match status" value="1"/>
</dbReference>
<keyword evidence="3" id="KW-0813">Transport</keyword>
<keyword evidence="6 7" id="KW-0472">Membrane</keyword>
<feature type="domain" description="RCK C-terminal" evidence="9">
    <location>
        <begin position="570"/>
        <end position="654"/>
    </location>
</feature>
<feature type="transmembrane region" description="Helical" evidence="7">
    <location>
        <begin position="61"/>
        <end position="80"/>
    </location>
</feature>
<protein>
    <recommendedName>
        <fullName evidence="11">RCK N-terminal domain-containing protein</fullName>
    </recommendedName>
</protein>
<comment type="similarity">
    <text evidence="2">Belongs to the monovalent cation:proton antiporter 2 (CPA2) transporter (TC 2.A.37) family.</text>
</comment>
<proteinExistence type="inferred from homology"/>